<dbReference type="PANTHER" id="PTHR44196">
    <property type="entry name" value="DEHYDROGENASE/REDUCTASE SDR FAMILY MEMBER 7B"/>
    <property type="match status" value="1"/>
</dbReference>
<dbReference type="SUPFAM" id="SSF51735">
    <property type="entry name" value="NAD(P)-binding Rossmann-fold domains"/>
    <property type="match status" value="1"/>
</dbReference>
<dbReference type="PRINTS" id="PR00080">
    <property type="entry name" value="SDRFAMILY"/>
</dbReference>
<dbReference type="GeneID" id="82810676"/>
<dbReference type="GO" id="GO:0016020">
    <property type="term" value="C:membrane"/>
    <property type="evidence" value="ECO:0007669"/>
    <property type="project" value="TreeGrafter"/>
</dbReference>
<dbReference type="AlphaFoldDB" id="A0A3M8B434"/>
<dbReference type="InterPro" id="IPR002347">
    <property type="entry name" value="SDR_fam"/>
</dbReference>
<comment type="caution">
    <text evidence="5">The sequence shown here is derived from an EMBL/GenBank/DDBJ whole genome shotgun (WGS) entry which is preliminary data.</text>
</comment>
<organism evidence="5 6">
    <name type="scientific">Brevibacillus agri</name>
    <dbReference type="NCBI Taxonomy" id="51101"/>
    <lineage>
        <taxon>Bacteria</taxon>
        <taxon>Bacillati</taxon>
        <taxon>Bacillota</taxon>
        <taxon>Bacilli</taxon>
        <taxon>Bacillales</taxon>
        <taxon>Paenibacillaceae</taxon>
        <taxon>Brevibacillus</taxon>
    </lineage>
</organism>
<name>A0A3M8B434_9BACL</name>
<dbReference type="EMBL" id="BJOD01000024">
    <property type="protein sequence ID" value="GED26464.1"/>
    <property type="molecule type" value="Genomic_DNA"/>
</dbReference>
<reference evidence="5 6" key="1">
    <citation type="submission" date="2018-10" db="EMBL/GenBank/DDBJ databases">
        <title>Phylogenomics of Brevibacillus.</title>
        <authorList>
            <person name="Dunlap C."/>
        </authorList>
    </citation>
    <scope>NUCLEOTIDE SEQUENCE [LARGE SCALE GENOMIC DNA]</scope>
    <source>
        <strain evidence="5 6">NRRL NRS 1219</strain>
    </source>
</reference>
<evidence type="ECO:0000313" key="6">
    <source>
        <dbReference type="Proteomes" id="UP000276178"/>
    </source>
</evidence>
<comment type="similarity">
    <text evidence="1 3">Belongs to the short-chain dehydrogenases/reductases (SDR) family.</text>
</comment>
<dbReference type="InterPro" id="IPR020904">
    <property type="entry name" value="Sc_DH/Rdtase_CS"/>
</dbReference>
<evidence type="ECO:0000313" key="5">
    <source>
        <dbReference type="EMBL" id="RNB58013.1"/>
    </source>
</evidence>
<dbReference type="RefSeq" id="WP_007783267.1">
    <property type="nucleotide sequence ID" value="NZ_BJOD01000024.1"/>
</dbReference>
<reference evidence="4 7" key="2">
    <citation type="submission" date="2019-06" db="EMBL/GenBank/DDBJ databases">
        <title>Whole genome shotgun sequence of Brevibacillus agri NBRC 15538.</title>
        <authorList>
            <person name="Hosoyama A."/>
            <person name="Uohara A."/>
            <person name="Ohji S."/>
            <person name="Ichikawa N."/>
        </authorList>
    </citation>
    <scope>NUCLEOTIDE SEQUENCE [LARGE SCALE GENOMIC DNA]</scope>
    <source>
        <strain evidence="4 7">NBRC 15538</strain>
    </source>
</reference>
<dbReference type="PROSITE" id="PS00061">
    <property type="entry name" value="ADH_SHORT"/>
    <property type="match status" value="1"/>
</dbReference>
<dbReference type="PANTHER" id="PTHR44196:SF1">
    <property type="entry name" value="DEHYDROGENASE_REDUCTASE SDR FAMILY MEMBER 7B"/>
    <property type="match status" value="1"/>
</dbReference>
<gene>
    <name evidence="4" type="ORF">BAG01nite_25660</name>
    <name evidence="5" type="ORF">EB820_06185</name>
</gene>
<evidence type="ECO:0000313" key="4">
    <source>
        <dbReference type="EMBL" id="GED26464.1"/>
    </source>
</evidence>
<accession>A0A3M8B434</accession>
<evidence type="ECO:0000256" key="3">
    <source>
        <dbReference type="RuleBase" id="RU000363"/>
    </source>
</evidence>
<evidence type="ECO:0000256" key="2">
    <source>
        <dbReference type="ARBA" id="ARBA00023002"/>
    </source>
</evidence>
<dbReference type="EMBL" id="RHHN01000019">
    <property type="protein sequence ID" value="RNB58013.1"/>
    <property type="molecule type" value="Genomic_DNA"/>
</dbReference>
<dbReference type="OrthoDB" id="9793345at2"/>
<sequence length="259" mass="28228">MSSPRVVVITGASGGLGQALTRLHLEKGDLVIAATRKPVNHESLTTPVPDSNRFFSYTVNVGNNEDVRRFAAWVHVRFGRCDILYNNAGIAVFEPLIGMDIDELEETLRTNIAGVMYTTRAFLPLMLDCGSGHIVNVASLAGQVATAKASVYAASKAAVIRFSEGLQHELAGSGVRVTCAMPGPIDTPFLEKADRTGAYRSKVARYLLSADETARHIYKAVQANRSEVAMPYRLKMLSVLYALLPQRIKQLVAPLLNRK</sequence>
<dbReference type="PRINTS" id="PR00081">
    <property type="entry name" value="GDHRDH"/>
</dbReference>
<keyword evidence="7" id="KW-1185">Reference proteome</keyword>
<dbReference type="Proteomes" id="UP000317180">
    <property type="component" value="Unassembled WGS sequence"/>
</dbReference>
<dbReference type="Pfam" id="PF00106">
    <property type="entry name" value="adh_short"/>
    <property type="match status" value="1"/>
</dbReference>
<dbReference type="InterPro" id="IPR036291">
    <property type="entry name" value="NAD(P)-bd_dom_sf"/>
</dbReference>
<dbReference type="Proteomes" id="UP000276178">
    <property type="component" value="Unassembled WGS sequence"/>
</dbReference>
<keyword evidence="2" id="KW-0560">Oxidoreductase</keyword>
<protein>
    <submittedName>
        <fullName evidence="4 5">Oxidoreductase</fullName>
    </submittedName>
</protein>
<evidence type="ECO:0000256" key="1">
    <source>
        <dbReference type="ARBA" id="ARBA00006484"/>
    </source>
</evidence>
<dbReference type="GO" id="GO:0016491">
    <property type="term" value="F:oxidoreductase activity"/>
    <property type="evidence" value="ECO:0007669"/>
    <property type="project" value="UniProtKB-KW"/>
</dbReference>
<evidence type="ECO:0000313" key="7">
    <source>
        <dbReference type="Proteomes" id="UP000317180"/>
    </source>
</evidence>
<dbReference type="Gene3D" id="3.40.50.720">
    <property type="entry name" value="NAD(P)-binding Rossmann-like Domain"/>
    <property type="match status" value="1"/>
</dbReference>
<proteinExistence type="inferred from homology"/>